<dbReference type="RefSeq" id="WP_316965543.1">
    <property type="nucleotide sequence ID" value="NZ_JARFPK010000003.1"/>
</dbReference>
<dbReference type="Proteomes" id="UP001220010">
    <property type="component" value="Unassembled WGS sequence"/>
</dbReference>
<comment type="caution">
    <text evidence="1">The sequence shown here is derived from an EMBL/GenBank/DDBJ whole genome shotgun (WGS) entry which is preliminary data.</text>
</comment>
<protein>
    <submittedName>
        <fullName evidence="1">Uncharacterized protein</fullName>
    </submittedName>
</protein>
<name>A0ABT5X5C2_9EURY</name>
<sequence length="347" mass="36896">MSAGGSFKEEVSERVREVARPREGACGICHAVAEEICRAGGRIVAYERPEGIVARIFDDEGNVIGEGLGVVWSPAVLAAEIEAGLLPPDLSEELRREGVNTPEDMEKAATLQGYGRVLTAAALALLAVREVGGRTLIRRKGLGVVATFYDGEGKVIVESPPAYCPTCAVAIGAAREPEIAEKIRAALWGAENTGKKKFDLGVENRYEVRGGGVRVTLARGDEILARNVRGCCIAYGTAKAEIVAGLVFGASAELFRAYCDLCPFKHCWMEKSMGATGNVILHRLSEIGTEIEITAEGGIVARIPGSGGEVIEGRGTLCSLSALTNMLLRADAGEILRPSGTKRWERE</sequence>
<evidence type="ECO:0000313" key="1">
    <source>
        <dbReference type="EMBL" id="MDF0589782.1"/>
    </source>
</evidence>
<evidence type="ECO:0000313" key="2">
    <source>
        <dbReference type="Proteomes" id="UP001220010"/>
    </source>
</evidence>
<accession>A0ABT5X5C2</accession>
<organism evidence="1 2">
    <name type="scientific">Candidatus Methanocrinis natronophilus</name>
    <dbReference type="NCBI Taxonomy" id="3033396"/>
    <lineage>
        <taxon>Archaea</taxon>
        <taxon>Methanobacteriati</taxon>
        <taxon>Methanobacteriota</taxon>
        <taxon>Stenosarchaea group</taxon>
        <taxon>Methanomicrobia</taxon>
        <taxon>Methanotrichales</taxon>
        <taxon>Methanotrichaceae</taxon>
        <taxon>Methanocrinis</taxon>
    </lineage>
</organism>
<proteinExistence type="predicted"/>
<keyword evidence="2" id="KW-1185">Reference proteome</keyword>
<reference evidence="1 2" key="1">
    <citation type="submission" date="2023-03" db="EMBL/GenBank/DDBJ databases">
        <title>WGS of Methanotrichaceae archaeon Mx.</title>
        <authorList>
            <person name="Sorokin D.Y."/>
            <person name="Merkel A.Y."/>
        </authorList>
    </citation>
    <scope>NUCLEOTIDE SEQUENCE [LARGE SCALE GENOMIC DNA]</scope>
    <source>
        <strain evidence="1 2">Mx</strain>
    </source>
</reference>
<gene>
    <name evidence="1" type="ORF">P0O15_01125</name>
</gene>
<dbReference type="EMBL" id="JARFPK010000003">
    <property type="protein sequence ID" value="MDF0589782.1"/>
    <property type="molecule type" value="Genomic_DNA"/>
</dbReference>